<dbReference type="GO" id="GO:0003724">
    <property type="term" value="F:RNA helicase activity"/>
    <property type="evidence" value="ECO:0007669"/>
    <property type="project" value="InterPro"/>
</dbReference>
<comment type="subcellular location">
    <subcellularLocation>
        <location evidence="1">Cytoplasm</location>
        <location evidence="1">P-body</location>
    </subcellularLocation>
</comment>
<dbReference type="InterPro" id="IPR014014">
    <property type="entry name" value="RNA_helicase_DEAD_Q_motif"/>
</dbReference>
<evidence type="ECO:0000313" key="14">
    <source>
        <dbReference type="EMBL" id="KHN68979.1"/>
    </source>
</evidence>
<comment type="similarity">
    <text evidence="7">Belongs to the DEAD box helicase family. DDX6/DHH1 subfamily.</text>
</comment>
<evidence type="ECO:0000259" key="11">
    <source>
        <dbReference type="PROSITE" id="PS51192"/>
    </source>
</evidence>
<dbReference type="InterPro" id="IPR027417">
    <property type="entry name" value="P-loop_NTPase"/>
</dbReference>
<accession>A0A0B2UIB1</accession>
<dbReference type="InterPro" id="IPR001650">
    <property type="entry name" value="Helicase_C-like"/>
</dbReference>
<dbReference type="CDD" id="cd17940">
    <property type="entry name" value="DEADc_DDX6"/>
    <property type="match status" value="1"/>
</dbReference>
<evidence type="ECO:0000256" key="7">
    <source>
        <dbReference type="ARBA" id="ARBA00038316"/>
    </source>
</evidence>
<dbReference type="InterPro" id="IPR011545">
    <property type="entry name" value="DEAD/DEAH_box_helicase_dom"/>
</dbReference>
<sequence>MPIQSMVEINRKHKLSDKRAQDKEMRDRSIWTEEKSKVNTRVCKGIENLRIADPRHMGSNIEQTKDLKNSNSVYEEDNTLDTKKSAIEPLSRDVSETQNMTWEMFGLKPEVVKKIDVMGYAFPSPVQVKSIPHALYGRCLLVRSKNGTGKTASYVIPILNNVDVLDKDVQAIVVVPIRELALQVARNFRKMCEGLGILSVPVVGGMSMQDDIIRMLNGAHVMIGTPGRIVDLIEKKVGTLSKKVMLVFDEADKLLDISFAKIIARLLELMPQNRQIMLYSATFPYFIAGFMKKYMHSPLCINLMTELVPIGIKQFYVHVKLMDKLVCLNSLLTKTSGINQCVVFCNGIKTVELLAMKITEMGIPSYFMHSKMTQEHRNAVFHNFLKEKCKILVATDLITRGVDAPSTNYVINFDLPKTSESYLHRIGRAGRFGRAGVAISLVSEFDKEVLAEIEANVGNTISPLSDSGLTRL</sequence>
<name>A0A0B2UIB1_9MICR</name>
<proteinExistence type="inferred from homology"/>
<dbReference type="GO" id="GO:0006417">
    <property type="term" value="P:regulation of translation"/>
    <property type="evidence" value="ECO:0007669"/>
    <property type="project" value="UniProtKB-KW"/>
</dbReference>
<dbReference type="PROSITE" id="PS51192">
    <property type="entry name" value="HELICASE_ATP_BIND_1"/>
    <property type="match status" value="1"/>
</dbReference>
<dbReference type="Gene3D" id="3.40.50.300">
    <property type="entry name" value="P-loop containing nucleotide triphosphate hydrolases"/>
    <property type="match status" value="2"/>
</dbReference>
<dbReference type="GO" id="GO:0000932">
    <property type="term" value="C:P-body"/>
    <property type="evidence" value="ECO:0007669"/>
    <property type="project" value="UniProtKB-SubCell"/>
</dbReference>
<dbReference type="SMART" id="SM00487">
    <property type="entry name" value="DEXDc"/>
    <property type="match status" value="1"/>
</dbReference>
<evidence type="ECO:0000256" key="2">
    <source>
        <dbReference type="ARBA" id="ARBA00022741"/>
    </source>
</evidence>
<feature type="domain" description="Helicase C-terminal" evidence="12">
    <location>
        <begin position="311"/>
        <end position="472"/>
    </location>
</feature>
<keyword evidence="15" id="KW-1185">Reference proteome</keyword>
<evidence type="ECO:0000256" key="9">
    <source>
        <dbReference type="RuleBase" id="RU000492"/>
    </source>
</evidence>
<dbReference type="Pfam" id="PF00271">
    <property type="entry name" value="Helicase_C"/>
    <property type="match status" value="1"/>
</dbReference>
<protein>
    <submittedName>
        <fullName evidence="14">ATP-dependent RNA helicase</fullName>
    </submittedName>
</protein>
<evidence type="ECO:0000313" key="15">
    <source>
        <dbReference type="Proteomes" id="UP000031056"/>
    </source>
</evidence>
<dbReference type="InParanoid" id="A0A0B2UIB1"/>
<dbReference type="STRING" id="1354746.A0A0B2UIB1"/>
<dbReference type="PROSITE" id="PS51194">
    <property type="entry name" value="HELICASE_CTER"/>
    <property type="match status" value="1"/>
</dbReference>
<dbReference type="CDD" id="cd18787">
    <property type="entry name" value="SF2_C_DEAD"/>
    <property type="match status" value="1"/>
</dbReference>
<dbReference type="PROSITE" id="PS51195">
    <property type="entry name" value="Q_MOTIF"/>
    <property type="match status" value="1"/>
</dbReference>
<dbReference type="Pfam" id="PF00270">
    <property type="entry name" value="DEAD"/>
    <property type="match status" value="1"/>
</dbReference>
<comment type="caution">
    <text evidence="14">The sequence shown here is derived from an EMBL/GenBank/DDBJ whole genome shotgun (WGS) entry which is preliminary data.</text>
</comment>
<evidence type="ECO:0000256" key="6">
    <source>
        <dbReference type="ARBA" id="ARBA00022845"/>
    </source>
</evidence>
<dbReference type="RefSeq" id="XP_014563021.1">
    <property type="nucleotide sequence ID" value="XM_014707535.1"/>
</dbReference>
<keyword evidence="5 9" id="KW-0067">ATP-binding</keyword>
<keyword evidence="4 9" id="KW-0347">Helicase</keyword>
<dbReference type="GO" id="GO:0003676">
    <property type="term" value="F:nucleic acid binding"/>
    <property type="evidence" value="ECO:0007669"/>
    <property type="project" value="InterPro"/>
</dbReference>
<reference evidence="14 15" key="1">
    <citation type="journal article" date="2014" name="MBio">
        <title>The Ordospora colligata genome; evolution of extreme reduction in microsporidia and host-to-parasite horizontal gene transfer.</title>
        <authorList>
            <person name="Pombert J.-F."/>
            <person name="Haag K.L."/>
            <person name="Beidas S."/>
            <person name="Ebert D."/>
            <person name="Keeling P.J."/>
        </authorList>
    </citation>
    <scope>NUCLEOTIDE SEQUENCE [LARGE SCALE GENOMIC DNA]</scope>
    <source>
        <strain evidence="14 15">OC4</strain>
    </source>
</reference>
<dbReference type="FunCoup" id="A0A0B2UIB1">
    <property type="interactions" value="301"/>
</dbReference>
<dbReference type="GO" id="GO:0005524">
    <property type="term" value="F:ATP binding"/>
    <property type="evidence" value="ECO:0007669"/>
    <property type="project" value="UniProtKB-KW"/>
</dbReference>
<dbReference type="HOGENOM" id="CLU_003041_1_0_1"/>
<dbReference type="VEuPathDB" id="MicrosporidiaDB:M896_110070"/>
<feature type="short sequence motif" description="Q motif" evidence="8">
    <location>
        <begin position="100"/>
        <end position="128"/>
    </location>
</feature>
<dbReference type="PROSITE" id="PS00039">
    <property type="entry name" value="DEAD_ATP_HELICASE"/>
    <property type="match status" value="1"/>
</dbReference>
<evidence type="ECO:0000256" key="8">
    <source>
        <dbReference type="PROSITE-ProRule" id="PRU00552"/>
    </source>
</evidence>
<evidence type="ECO:0000256" key="1">
    <source>
        <dbReference type="ARBA" id="ARBA00004201"/>
    </source>
</evidence>
<dbReference type="Proteomes" id="UP000031056">
    <property type="component" value="Unassembled WGS sequence"/>
</dbReference>
<dbReference type="InterPro" id="IPR000629">
    <property type="entry name" value="RNA-helicase_DEAD-box_CS"/>
</dbReference>
<dbReference type="SMART" id="SM00490">
    <property type="entry name" value="HELICc"/>
    <property type="match status" value="1"/>
</dbReference>
<keyword evidence="3 9" id="KW-0378">Hydrolase</keyword>
<dbReference type="PANTHER" id="PTHR47960">
    <property type="entry name" value="DEAD-BOX ATP-DEPENDENT RNA HELICASE 50"/>
    <property type="match status" value="1"/>
</dbReference>
<evidence type="ECO:0000259" key="13">
    <source>
        <dbReference type="PROSITE" id="PS51195"/>
    </source>
</evidence>
<feature type="domain" description="Helicase ATP-binding" evidence="11">
    <location>
        <begin position="131"/>
        <end position="301"/>
    </location>
</feature>
<dbReference type="SUPFAM" id="SSF52540">
    <property type="entry name" value="P-loop containing nucleoside triphosphate hydrolases"/>
    <property type="match status" value="1"/>
</dbReference>
<feature type="domain" description="DEAD-box RNA helicase Q" evidence="13">
    <location>
        <begin position="100"/>
        <end position="128"/>
    </location>
</feature>
<evidence type="ECO:0000256" key="3">
    <source>
        <dbReference type="ARBA" id="ARBA00022801"/>
    </source>
</evidence>
<dbReference type="InterPro" id="IPR014001">
    <property type="entry name" value="Helicase_ATP-bd"/>
</dbReference>
<dbReference type="GO" id="GO:0016787">
    <property type="term" value="F:hydrolase activity"/>
    <property type="evidence" value="ECO:0007669"/>
    <property type="project" value="UniProtKB-KW"/>
</dbReference>
<dbReference type="GeneID" id="26262478"/>
<organism evidence="14 15">
    <name type="scientific">Ordospora colligata OC4</name>
    <dbReference type="NCBI Taxonomy" id="1354746"/>
    <lineage>
        <taxon>Eukaryota</taxon>
        <taxon>Fungi</taxon>
        <taxon>Fungi incertae sedis</taxon>
        <taxon>Microsporidia</taxon>
        <taxon>Ordosporidae</taxon>
        <taxon>Ordospora</taxon>
    </lineage>
</organism>
<dbReference type="AlphaFoldDB" id="A0A0B2UIB1"/>
<evidence type="ECO:0000256" key="4">
    <source>
        <dbReference type="ARBA" id="ARBA00022806"/>
    </source>
</evidence>
<evidence type="ECO:0000256" key="5">
    <source>
        <dbReference type="ARBA" id="ARBA00022840"/>
    </source>
</evidence>
<keyword evidence="6" id="KW-0810">Translation regulation</keyword>
<evidence type="ECO:0000256" key="10">
    <source>
        <dbReference type="SAM" id="MobiDB-lite"/>
    </source>
</evidence>
<dbReference type="OrthoDB" id="10265785at2759"/>
<feature type="region of interest" description="Disordered" evidence="10">
    <location>
        <begin position="9"/>
        <end position="28"/>
    </location>
</feature>
<feature type="compositionally biased region" description="Basic and acidic residues" evidence="10">
    <location>
        <begin position="17"/>
        <end position="28"/>
    </location>
</feature>
<gene>
    <name evidence="14" type="ORF">M896_110070</name>
</gene>
<keyword evidence="2 9" id="KW-0547">Nucleotide-binding</keyword>
<dbReference type="EMBL" id="JOKQ01000011">
    <property type="protein sequence ID" value="KHN68979.1"/>
    <property type="molecule type" value="Genomic_DNA"/>
</dbReference>
<evidence type="ECO:0000259" key="12">
    <source>
        <dbReference type="PROSITE" id="PS51194"/>
    </source>
</evidence>